<evidence type="ECO:0000313" key="3">
    <source>
        <dbReference type="Proteomes" id="UP000265768"/>
    </source>
</evidence>
<feature type="transmembrane region" description="Helical" evidence="1">
    <location>
        <begin position="12"/>
        <end position="41"/>
    </location>
</feature>
<evidence type="ECO:0000256" key="1">
    <source>
        <dbReference type="SAM" id="Phobius"/>
    </source>
</evidence>
<dbReference type="EMBL" id="QZEY01000003">
    <property type="protein sequence ID" value="RJL33185.1"/>
    <property type="molecule type" value="Genomic_DNA"/>
</dbReference>
<dbReference type="AlphaFoldDB" id="A0A3A4AUE3"/>
<name>A0A3A4AUE3_9ACTN</name>
<keyword evidence="3" id="KW-1185">Reference proteome</keyword>
<protein>
    <recommendedName>
        <fullName evidence="4">DUF2273 domain-containing protein</fullName>
    </recommendedName>
</protein>
<gene>
    <name evidence="2" type="ORF">D5H75_10095</name>
</gene>
<comment type="caution">
    <text evidence="2">The sequence shown here is derived from an EMBL/GenBank/DDBJ whole genome shotgun (WGS) entry which is preliminary data.</text>
</comment>
<dbReference type="RefSeq" id="WP_119926145.1">
    <property type="nucleotide sequence ID" value="NZ_QZEY01000003.1"/>
</dbReference>
<evidence type="ECO:0000313" key="2">
    <source>
        <dbReference type="EMBL" id="RJL33185.1"/>
    </source>
</evidence>
<reference evidence="2 3" key="1">
    <citation type="submission" date="2018-09" db="EMBL/GenBank/DDBJ databases">
        <title>YIM 75507 draft genome.</title>
        <authorList>
            <person name="Tang S."/>
            <person name="Feng Y."/>
        </authorList>
    </citation>
    <scope>NUCLEOTIDE SEQUENCE [LARGE SCALE GENOMIC DNA]</scope>
    <source>
        <strain evidence="2 3">YIM 75507</strain>
    </source>
</reference>
<keyword evidence="1" id="KW-0472">Membrane</keyword>
<organism evidence="2 3">
    <name type="scientific">Bailinhaonella thermotolerans</name>
    <dbReference type="NCBI Taxonomy" id="1070861"/>
    <lineage>
        <taxon>Bacteria</taxon>
        <taxon>Bacillati</taxon>
        <taxon>Actinomycetota</taxon>
        <taxon>Actinomycetes</taxon>
        <taxon>Streptosporangiales</taxon>
        <taxon>Streptosporangiaceae</taxon>
        <taxon>Bailinhaonella</taxon>
    </lineage>
</organism>
<keyword evidence="1" id="KW-1133">Transmembrane helix</keyword>
<accession>A0A3A4AUE3</accession>
<keyword evidence="1" id="KW-0812">Transmembrane</keyword>
<evidence type="ECO:0008006" key="4">
    <source>
        <dbReference type="Google" id="ProtNLM"/>
    </source>
</evidence>
<proteinExistence type="predicted"/>
<sequence length="62" mass="6192">MNVSLWPMVGLGFGVALGLGGAIGGVGGFVAVLIFGVLGFLAGRVAEGELDLGALFQKRSTQ</sequence>
<dbReference type="Proteomes" id="UP000265768">
    <property type="component" value="Unassembled WGS sequence"/>
</dbReference>